<dbReference type="GO" id="GO:0004725">
    <property type="term" value="F:protein tyrosine phosphatase activity"/>
    <property type="evidence" value="ECO:0007669"/>
    <property type="project" value="UniProtKB-EC"/>
</dbReference>
<accession>A0A5C5XN62</accession>
<sequence precursor="true">MVSKTLTAFIILMLFFVSLQADETQLIEPVRPFVSRVVHSMESLPSERKEMLMAITDYIVEQIERGENAKLVFVCTHNSRRSHLSQVWCSTAAAYYEVPHIETYSGGTEATACNIRTVRALRRSGLSVVASTEGDNPVYLVQYSEKLPSIRAYSKVYFEEGNPSSDFAVMLCCSDADKKCPVVEGSDSRFALHYEDPKIADNTPKESKRYDERSLQIAREMFFVMSEVSKRIH</sequence>
<dbReference type="SUPFAM" id="SSF52788">
    <property type="entry name" value="Phosphotyrosine protein phosphatases I"/>
    <property type="match status" value="1"/>
</dbReference>
<dbReference type="RefSeq" id="WP_146505584.1">
    <property type="nucleotide sequence ID" value="NZ_SJPG01000001.1"/>
</dbReference>
<dbReference type="Gene3D" id="3.40.50.2300">
    <property type="match status" value="1"/>
</dbReference>
<feature type="chain" id="PRO_5023112035" evidence="1">
    <location>
        <begin position="22"/>
        <end position="233"/>
    </location>
</feature>
<evidence type="ECO:0000256" key="1">
    <source>
        <dbReference type="SAM" id="SignalP"/>
    </source>
</evidence>
<comment type="caution">
    <text evidence="2">The sequence shown here is derived from an EMBL/GenBank/DDBJ whole genome shotgun (WGS) entry which is preliminary data.</text>
</comment>
<evidence type="ECO:0000313" key="2">
    <source>
        <dbReference type="EMBL" id="TWT63803.1"/>
    </source>
</evidence>
<evidence type="ECO:0000313" key="3">
    <source>
        <dbReference type="Proteomes" id="UP000316095"/>
    </source>
</evidence>
<dbReference type="AlphaFoldDB" id="A0A5C5XN62"/>
<dbReference type="EC" id="3.1.3.48" evidence="2"/>
<dbReference type="PANTHER" id="PTHR43428:SF1">
    <property type="entry name" value="ARSENATE REDUCTASE"/>
    <property type="match status" value="1"/>
</dbReference>
<dbReference type="Proteomes" id="UP000316095">
    <property type="component" value="Unassembled WGS sequence"/>
</dbReference>
<feature type="signal peptide" evidence="1">
    <location>
        <begin position="1"/>
        <end position="21"/>
    </location>
</feature>
<gene>
    <name evidence="2" type="primary">arsC</name>
    <name evidence="2" type="ORF">Pan54_45620</name>
</gene>
<keyword evidence="3" id="KW-1185">Reference proteome</keyword>
<keyword evidence="2" id="KW-0378">Hydrolase</keyword>
<protein>
    <submittedName>
        <fullName evidence="2">Protein ArsC</fullName>
        <ecNumber evidence="2">3.1.3.48</ecNumber>
    </submittedName>
</protein>
<dbReference type="EMBL" id="SJPG01000001">
    <property type="protein sequence ID" value="TWT63803.1"/>
    <property type="molecule type" value="Genomic_DNA"/>
</dbReference>
<dbReference type="PANTHER" id="PTHR43428">
    <property type="entry name" value="ARSENATE REDUCTASE"/>
    <property type="match status" value="1"/>
</dbReference>
<organism evidence="2 3">
    <name type="scientific">Rubinisphaera italica</name>
    <dbReference type="NCBI Taxonomy" id="2527969"/>
    <lineage>
        <taxon>Bacteria</taxon>
        <taxon>Pseudomonadati</taxon>
        <taxon>Planctomycetota</taxon>
        <taxon>Planctomycetia</taxon>
        <taxon>Planctomycetales</taxon>
        <taxon>Planctomycetaceae</taxon>
        <taxon>Rubinisphaera</taxon>
    </lineage>
</organism>
<dbReference type="OrthoDB" id="9784339at2"/>
<keyword evidence="1" id="KW-0732">Signal</keyword>
<proteinExistence type="predicted"/>
<dbReference type="InterPro" id="IPR036196">
    <property type="entry name" value="Ptyr_pPase_sf"/>
</dbReference>
<reference evidence="2 3" key="1">
    <citation type="submission" date="2019-02" db="EMBL/GenBank/DDBJ databases">
        <title>Deep-cultivation of Planctomycetes and their phenomic and genomic characterization uncovers novel biology.</title>
        <authorList>
            <person name="Wiegand S."/>
            <person name="Jogler M."/>
            <person name="Boedeker C."/>
            <person name="Pinto D."/>
            <person name="Vollmers J."/>
            <person name="Rivas-Marin E."/>
            <person name="Kohn T."/>
            <person name="Peeters S.H."/>
            <person name="Heuer A."/>
            <person name="Rast P."/>
            <person name="Oberbeckmann S."/>
            <person name="Bunk B."/>
            <person name="Jeske O."/>
            <person name="Meyerdierks A."/>
            <person name="Storesund J.E."/>
            <person name="Kallscheuer N."/>
            <person name="Luecker S."/>
            <person name="Lage O.M."/>
            <person name="Pohl T."/>
            <person name="Merkel B.J."/>
            <person name="Hornburger P."/>
            <person name="Mueller R.-W."/>
            <person name="Bruemmer F."/>
            <person name="Labrenz M."/>
            <person name="Spormann A.M."/>
            <person name="Op Den Camp H."/>
            <person name="Overmann J."/>
            <person name="Amann R."/>
            <person name="Jetten M.S.M."/>
            <person name="Mascher T."/>
            <person name="Medema M.H."/>
            <person name="Devos D.P."/>
            <person name="Kaster A.-K."/>
            <person name="Ovreas L."/>
            <person name="Rohde M."/>
            <person name="Galperin M.Y."/>
            <person name="Jogler C."/>
        </authorList>
    </citation>
    <scope>NUCLEOTIDE SEQUENCE [LARGE SCALE GENOMIC DNA]</scope>
    <source>
        <strain evidence="2 3">Pan54</strain>
    </source>
</reference>
<name>A0A5C5XN62_9PLAN</name>